<dbReference type="OrthoDB" id="1751282at2759"/>
<dbReference type="AlphaFoldDB" id="A0A5C7HKU7"/>
<dbReference type="PANTHER" id="PTHR31973">
    <property type="entry name" value="POLYPROTEIN, PUTATIVE-RELATED"/>
    <property type="match status" value="1"/>
</dbReference>
<gene>
    <name evidence="1" type="ORF">EZV62_015307</name>
</gene>
<reference evidence="2" key="1">
    <citation type="journal article" date="2019" name="Gigascience">
        <title>De novo genome assembly of the endangered Acer yangbiense, a plant species with extremely small populations endemic to Yunnan Province, China.</title>
        <authorList>
            <person name="Yang J."/>
            <person name="Wariss H.M."/>
            <person name="Tao L."/>
            <person name="Zhang R."/>
            <person name="Yun Q."/>
            <person name="Hollingsworth P."/>
            <person name="Dao Z."/>
            <person name="Luo G."/>
            <person name="Guo H."/>
            <person name="Ma Y."/>
            <person name="Sun W."/>
        </authorList>
    </citation>
    <scope>NUCLEOTIDE SEQUENCE [LARGE SCALE GENOMIC DNA]</scope>
    <source>
        <strain evidence="2">cv. Malutang</strain>
    </source>
</reference>
<evidence type="ECO:0008006" key="3">
    <source>
        <dbReference type="Google" id="ProtNLM"/>
    </source>
</evidence>
<comment type="caution">
    <text evidence="1">The sequence shown here is derived from an EMBL/GenBank/DDBJ whole genome shotgun (WGS) entry which is preliminary data.</text>
</comment>
<name>A0A5C7HKU7_9ROSI</name>
<protein>
    <recommendedName>
        <fullName evidence="3">Reverse transcriptase Ty1/copia-type domain-containing protein</fullName>
    </recommendedName>
</protein>
<organism evidence="1 2">
    <name type="scientific">Acer yangbiense</name>
    <dbReference type="NCBI Taxonomy" id="1000413"/>
    <lineage>
        <taxon>Eukaryota</taxon>
        <taxon>Viridiplantae</taxon>
        <taxon>Streptophyta</taxon>
        <taxon>Embryophyta</taxon>
        <taxon>Tracheophyta</taxon>
        <taxon>Spermatophyta</taxon>
        <taxon>Magnoliopsida</taxon>
        <taxon>eudicotyledons</taxon>
        <taxon>Gunneridae</taxon>
        <taxon>Pentapetalae</taxon>
        <taxon>rosids</taxon>
        <taxon>malvids</taxon>
        <taxon>Sapindales</taxon>
        <taxon>Sapindaceae</taxon>
        <taxon>Hippocastanoideae</taxon>
        <taxon>Acereae</taxon>
        <taxon>Acer</taxon>
    </lineage>
</organism>
<proteinExistence type="predicted"/>
<dbReference type="Proteomes" id="UP000323000">
    <property type="component" value="Chromosome 7"/>
</dbReference>
<keyword evidence="2" id="KW-1185">Reference proteome</keyword>
<evidence type="ECO:0000313" key="2">
    <source>
        <dbReference type="Proteomes" id="UP000323000"/>
    </source>
</evidence>
<evidence type="ECO:0000313" key="1">
    <source>
        <dbReference type="EMBL" id="TXG57478.1"/>
    </source>
</evidence>
<sequence length="221" mass="24809">MPFSAIQDILSTIPRNVVSQSTTAAQPTTCINFPLQQRLSTSFASHIPSPPSVPLPVQHTTPVPMAFHPMQIRSKSGIYKPKALQSYTSCYLANSEPSSTKLALQDPKWKRVMLDEFEALQANHTWAKKMALKTLTVDHVNSYAKIRKHGNAVIAINRDTKVKVMIDCSLVDTPRFQRFFLSYNAMHFGFVRGCRPLIGIDGCHLTRSLRMSFFLHNSFGS</sequence>
<accession>A0A5C7HKU7</accession>
<dbReference type="EMBL" id="VAHF01000007">
    <property type="protein sequence ID" value="TXG57478.1"/>
    <property type="molecule type" value="Genomic_DNA"/>
</dbReference>
<dbReference type="PANTHER" id="PTHR31973:SF187">
    <property type="entry name" value="MUTATOR TRANSPOSASE MUDRA PROTEIN"/>
    <property type="match status" value="1"/>
</dbReference>